<organism evidence="2">
    <name type="scientific">marine sediment metagenome</name>
    <dbReference type="NCBI Taxonomy" id="412755"/>
    <lineage>
        <taxon>unclassified sequences</taxon>
        <taxon>metagenomes</taxon>
        <taxon>ecological metagenomes</taxon>
    </lineage>
</organism>
<accession>X0W9J0</accession>
<dbReference type="EMBL" id="BARS01027205">
    <property type="protein sequence ID" value="GAG09306.1"/>
    <property type="molecule type" value="Genomic_DNA"/>
</dbReference>
<keyword evidence="1" id="KW-0175">Coiled coil</keyword>
<feature type="non-terminal residue" evidence="2">
    <location>
        <position position="39"/>
    </location>
</feature>
<sequence>MEFETFNRLEKEIDNLLNVLIELKGENKQIKEKYLELIE</sequence>
<evidence type="ECO:0000313" key="2">
    <source>
        <dbReference type="EMBL" id="GAG09306.1"/>
    </source>
</evidence>
<name>X0W9J0_9ZZZZ</name>
<evidence type="ECO:0000256" key="1">
    <source>
        <dbReference type="SAM" id="Coils"/>
    </source>
</evidence>
<comment type="caution">
    <text evidence="2">The sequence shown here is derived from an EMBL/GenBank/DDBJ whole genome shotgun (WGS) entry which is preliminary data.</text>
</comment>
<gene>
    <name evidence="2" type="ORF">S01H1_42759</name>
</gene>
<reference evidence="2" key="1">
    <citation type="journal article" date="2014" name="Front. Microbiol.">
        <title>High frequency of phylogenetically diverse reductive dehalogenase-homologous genes in deep subseafloor sedimentary metagenomes.</title>
        <authorList>
            <person name="Kawai M."/>
            <person name="Futagami T."/>
            <person name="Toyoda A."/>
            <person name="Takaki Y."/>
            <person name="Nishi S."/>
            <person name="Hori S."/>
            <person name="Arai W."/>
            <person name="Tsubouchi T."/>
            <person name="Morono Y."/>
            <person name="Uchiyama I."/>
            <person name="Ito T."/>
            <person name="Fujiyama A."/>
            <person name="Inagaki F."/>
            <person name="Takami H."/>
        </authorList>
    </citation>
    <scope>NUCLEOTIDE SEQUENCE</scope>
    <source>
        <strain evidence="2">Expedition CK06-06</strain>
    </source>
</reference>
<proteinExistence type="predicted"/>
<dbReference type="AlphaFoldDB" id="X0W9J0"/>
<protein>
    <submittedName>
        <fullName evidence="2">Uncharacterized protein</fullName>
    </submittedName>
</protein>
<feature type="coiled-coil region" evidence="1">
    <location>
        <begin position="6"/>
        <end position="33"/>
    </location>
</feature>